<reference evidence="1 2" key="1">
    <citation type="submission" date="2015-11" db="EMBL/GenBank/DDBJ databases">
        <title>Draft Genome Sequence of the Strain BR 10423 (Rhizobium sp.) isolated from nodules of Mimosa pudica.</title>
        <authorList>
            <person name="Barauna A.C."/>
            <person name="Zilli J.E."/>
            <person name="Simoes-Araujo J.L."/>
            <person name="Reis V.M."/>
            <person name="James E.K."/>
            <person name="Reis F.B.Jr."/>
            <person name="Rouws L.F."/>
            <person name="Passos S.R."/>
            <person name="Gois S.R."/>
        </authorList>
    </citation>
    <scope>NUCLEOTIDE SEQUENCE [LARGE SCALE GENOMIC DNA]</scope>
    <source>
        <strain evidence="1 2">BR10423</strain>
    </source>
</reference>
<comment type="caution">
    <text evidence="1">The sequence shown here is derived from an EMBL/GenBank/DDBJ whole genome shotgun (WGS) entry which is preliminary data.</text>
</comment>
<proteinExistence type="predicted"/>
<dbReference type="AlphaFoldDB" id="A0A120FES0"/>
<protein>
    <submittedName>
        <fullName evidence="1">Uncharacterized protein</fullName>
    </submittedName>
</protein>
<organism evidence="1 2">
    <name type="scientific">Rhizobium altiplani</name>
    <dbReference type="NCBI Taxonomy" id="1864509"/>
    <lineage>
        <taxon>Bacteria</taxon>
        <taxon>Pseudomonadati</taxon>
        <taxon>Pseudomonadota</taxon>
        <taxon>Alphaproteobacteria</taxon>
        <taxon>Hyphomicrobiales</taxon>
        <taxon>Rhizobiaceae</taxon>
        <taxon>Rhizobium/Agrobacterium group</taxon>
        <taxon>Rhizobium</taxon>
    </lineage>
</organism>
<dbReference type="Proteomes" id="UP000068164">
    <property type="component" value="Unassembled WGS sequence"/>
</dbReference>
<gene>
    <name evidence="1" type="ORF">AS026_23095</name>
</gene>
<evidence type="ECO:0000313" key="2">
    <source>
        <dbReference type="Proteomes" id="UP000068164"/>
    </source>
</evidence>
<name>A0A120FES0_9HYPH</name>
<evidence type="ECO:0000313" key="1">
    <source>
        <dbReference type="EMBL" id="KWV41657.1"/>
    </source>
</evidence>
<sequence length="67" mass="7487">MVPIDAANLRTSSLRFGHWLVDREYHRLASIQVLRERGLSAHGVTQYQGVANTNVQVRFPAIVGILS</sequence>
<accession>A0A120FES0</accession>
<keyword evidence="2" id="KW-1185">Reference proteome</keyword>
<dbReference type="EMBL" id="LNCD01000139">
    <property type="protein sequence ID" value="KWV41657.1"/>
    <property type="molecule type" value="Genomic_DNA"/>
</dbReference>